<accession>A0ABS2TBR9</accession>
<dbReference type="Proteomes" id="UP000705983">
    <property type="component" value="Unassembled WGS sequence"/>
</dbReference>
<dbReference type="RefSeq" id="WP_182171723.1">
    <property type="nucleotide sequence ID" value="NZ_CP059676.1"/>
</dbReference>
<protein>
    <recommendedName>
        <fullName evidence="2">Ppx/GppA phosphatase N-terminal domain-containing protein</fullName>
    </recommendedName>
</protein>
<name>A0ABS2TBR9_9ACTO</name>
<evidence type="ECO:0000256" key="1">
    <source>
        <dbReference type="ARBA" id="ARBA00007125"/>
    </source>
</evidence>
<keyword evidence="4" id="KW-1185">Reference proteome</keyword>
<dbReference type="CDD" id="cd24056">
    <property type="entry name" value="ASKHA_NBD_MtPPX1-like"/>
    <property type="match status" value="1"/>
</dbReference>
<comment type="similarity">
    <text evidence="1">Belongs to the GppA/Ppx family.</text>
</comment>
<evidence type="ECO:0000313" key="3">
    <source>
        <dbReference type="EMBL" id="MBM9432110.1"/>
    </source>
</evidence>
<dbReference type="PANTHER" id="PTHR30005">
    <property type="entry name" value="EXOPOLYPHOSPHATASE"/>
    <property type="match status" value="1"/>
</dbReference>
<dbReference type="InterPro" id="IPR003695">
    <property type="entry name" value="Ppx_GppA_N"/>
</dbReference>
<feature type="domain" description="Ppx/GppA phosphatase N-terminal" evidence="2">
    <location>
        <begin position="26"/>
        <end position="304"/>
    </location>
</feature>
<dbReference type="SUPFAM" id="SSF53067">
    <property type="entry name" value="Actin-like ATPase domain"/>
    <property type="match status" value="2"/>
</dbReference>
<proteinExistence type="inferred from homology"/>
<dbReference type="Gene3D" id="3.30.420.150">
    <property type="entry name" value="Exopolyphosphatase. Domain 2"/>
    <property type="match status" value="1"/>
</dbReference>
<reference evidence="4" key="1">
    <citation type="submission" date="2021-02" db="EMBL/GenBank/DDBJ databases">
        <title>Leucobacter sp. CX169.</title>
        <authorList>
            <person name="Cheng Y."/>
        </authorList>
    </citation>
    <scope>NUCLEOTIDE SEQUENCE [LARGE SCALE GENOMIC DNA]</scope>
    <source>
        <strain evidence="4">JY899</strain>
    </source>
</reference>
<evidence type="ECO:0000313" key="4">
    <source>
        <dbReference type="Proteomes" id="UP000705983"/>
    </source>
</evidence>
<evidence type="ECO:0000259" key="2">
    <source>
        <dbReference type="Pfam" id="PF02541"/>
    </source>
</evidence>
<dbReference type="EMBL" id="JAFFJS010000001">
    <property type="protein sequence ID" value="MBM9432110.1"/>
    <property type="molecule type" value="Genomic_DNA"/>
</dbReference>
<dbReference type="Gene3D" id="3.30.420.40">
    <property type="match status" value="1"/>
</dbReference>
<sequence length="312" mass="34302">MRLGVLDIGSNTVHMLVVDAHYGARPAPAADDRTVIRLMKYLDEDNRVTDEGVIQLREAVSRAMLFAERFGAKEVIGMATSALREADNGPEVLAGLEELAGINLTVLSGKQEADLTFLAARRWHGWGAGRLLVLDIGGGSFEAAYGIDENPEFSASVPLGAGRLTKKFLHDDPPTPEQISLMRDYIKKEMKPLAESLKQLPRPDHVVGTSKTFRSLARLGGQLVAVVGPTERRRMSRSDLEDWVGRLAKIPAAARTELPGITPERTFQIVAGAEVAWRAMKSLKLDRIEICPWAMREGAILHYLEGQMRNGE</sequence>
<dbReference type="InterPro" id="IPR050273">
    <property type="entry name" value="GppA/Ppx_hydrolase"/>
</dbReference>
<dbReference type="PANTHER" id="PTHR30005:SF0">
    <property type="entry name" value="RETROGRADE REGULATION PROTEIN 2"/>
    <property type="match status" value="1"/>
</dbReference>
<organism evidence="3 4">
    <name type="scientific">Flaviflexus equikiangi</name>
    <dbReference type="NCBI Taxonomy" id="2758573"/>
    <lineage>
        <taxon>Bacteria</taxon>
        <taxon>Bacillati</taxon>
        <taxon>Actinomycetota</taxon>
        <taxon>Actinomycetes</taxon>
        <taxon>Actinomycetales</taxon>
        <taxon>Actinomycetaceae</taxon>
        <taxon>Flaviflexus</taxon>
    </lineage>
</organism>
<dbReference type="InterPro" id="IPR043129">
    <property type="entry name" value="ATPase_NBD"/>
</dbReference>
<dbReference type="Pfam" id="PF02541">
    <property type="entry name" value="Ppx-GppA"/>
    <property type="match status" value="1"/>
</dbReference>
<comment type="caution">
    <text evidence="3">The sequence shown here is derived from an EMBL/GenBank/DDBJ whole genome shotgun (WGS) entry which is preliminary data.</text>
</comment>
<gene>
    <name evidence="3" type="ORF">JVW63_00065</name>
</gene>